<feature type="region of interest" description="Disordered" evidence="1">
    <location>
        <begin position="261"/>
        <end position="295"/>
    </location>
</feature>
<organism evidence="3 4">
    <name type="scientific">Candidatus Lachnoclostridium stercoravium</name>
    <dbReference type="NCBI Taxonomy" id="2838633"/>
    <lineage>
        <taxon>Bacteria</taxon>
        <taxon>Bacillati</taxon>
        <taxon>Bacillota</taxon>
        <taxon>Clostridia</taxon>
        <taxon>Lachnospirales</taxon>
        <taxon>Lachnospiraceae</taxon>
    </lineage>
</organism>
<name>A0A9D2HIB4_9FIRM</name>
<feature type="transmembrane region" description="Helical" evidence="2">
    <location>
        <begin position="234"/>
        <end position="252"/>
    </location>
</feature>
<comment type="caution">
    <text evidence="3">The sequence shown here is derived from an EMBL/GenBank/DDBJ whole genome shotgun (WGS) entry which is preliminary data.</text>
</comment>
<protein>
    <submittedName>
        <fullName evidence="3">DUF1189 domain-containing protein</fullName>
    </submittedName>
</protein>
<feature type="transmembrane region" description="Helical" evidence="2">
    <location>
        <begin position="205"/>
        <end position="228"/>
    </location>
</feature>
<keyword evidence="2" id="KW-1133">Transmembrane helix</keyword>
<keyword evidence="2" id="KW-0812">Transmembrane</keyword>
<dbReference type="InterPro" id="IPR009574">
    <property type="entry name" value="DUF1189"/>
</dbReference>
<feature type="transmembrane region" description="Helical" evidence="2">
    <location>
        <begin position="176"/>
        <end position="193"/>
    </location>
</feature>
<evidence type="ECO:0000256" key="1">
    <source>
        <dbReference type="SAM" id="MobiDB-lite"/>
    </source>
</evidence>
<accession>A0A9D2HIB4</accession>
<dbReference type="Pfam" id="PF06691">
    <property type="entry name" value="DUF1189"/>
    <property type="match status" value="1"/>
</dbReference>
<dbReference type="Proteomes" id="UP000823900">
    <property type="component" value="Unassembled WGS sequence"/>
</dbReference>
<evidence type="ECO:0000256" key="2">
    <source>
        <dbReference type="SAM" id="Phobius"/>
    </source>
</evidence>
<sequence>MIFKDLVYAVKSPGRYGDFLKRKGWMVFLYGFFLITAYFLIVNVVPMARFQILYGGFQGIVERGVPDFELENGRLYLKDSWYLDEQGVYVDIDTSRDWVQENQEEVEKILQDGSYYAVMIADGSTMAVKSDGSVEIFHFGDLAGLNLSKDDIYQFIPLLDLIIVLIMIAWYIADIALFFLGALILGLAGLIFRQAFNARLSFGQLFLLSIYAKTAALILKGVLNVFSIPVPFGTAMYMAISCGYLALAVKGISEEQERERQLSEMNASWKGGNPVWKPEGRDEDPNRNMNENSGE</sequence>
<reference evidence="3" key="1">
    <citation type="journal article" date="2021" name="PeerJ">
        <title>Extensive microbial diversity within the chicken gut microbiome revealed by metagenomics and culture.</title>
        <authorList>
            <person name="Gilroy R."/>
            <person name="Ravi A."/>
            <person name="Getino M."/>
            <person name="Pursley I."/>
            <person name="Horton D.L."/>
            <person name="Alikhan N.F."/>
            <person name="Baker D."/>
            <person name="Gharbi K."/>
            <person name="Hall N."/>
            <person name="Watson M."/>
            <person name="Adriaenssens E.M."/>
            <person name="Foster-Nyarko E."/>
            <person name="Jarju S."/>
            <person name="Secka A."/>
            <person name="Antonio M."/>
            <person name="Oren A."/>
            <person name="Chaudhuri R.R."/>
            <person name="La Ragione R."/>
            <person name="Hildebrand F."/>
            <person name="Pallen M.J."/>
        </authorList>
    </citation>
    <scope>NUCLEOTIDE SEQUENCE</scope>
    <source>
        <strain evidence="3">CHK178-16964</strain>
    </source>
</reference>
<evidence type="ECO:0000313" key="3">
    <source>
        <dbReference type="EMBL" id="HJA71024.1"/>
    </source>
</evidence>
<feature type="transmembrane region" description="Helical" evidence="2">
    <location>
        <begin position="152"/>
        <end position="170"/>
    </location>
</feature>
<proteinExistence type="predicted"/>
<dbReference type="AlphaFoldDB" id="A0A9D2HIB4"/>
<reference evidence="3" key="2">
    <citation type="submission" date="2021-04" db="EMBL/GenBank/DDBJ databases">
        <authorList>
            <person name="Gilroy R."/>
        </authorList>
    </citation>
    <scope>NUCLEOTIDE SEQUENCE</scope>
    <source>
        <strain evidence="3">CHK178-16964</strain>
    </source>
</reference>
<keyword evidence="2" id="KW-0472">Membrane</keyword>
<dbReference type="EMBL" id="DWZA01000051">
    <property type="protein sequence ID" value="HJA71024.1"/>
    <property type="molecule type" value="Genomic_DNA"/>
</dbReference>
<feature type="transmembrane region" description="Helical" evidence="2">
    <location>
        <begin position="25"/>
        <end position="45"/>
    </location>
</feature>
<gene>
    <name evidence="3" type="ORF">IAA07_05495</name>
</gene>
<evidence type="ECO:0000313" key="4">
    <source>
        <dbReference type="Proteomes" id="UP000823900"/>
    </source>
</evidence>